<dbReference type="GeneID" id="5975632"/>
<dbReference type="RefSeq" id="XP_001798734.1">
    <property type="nucleotide sequence ID" value="XM_001798682.1"/>
</dbReference>
<gene>
    <name evidence="9" type="ORF">SNOG_08422</name>
</gene>
<keyword evidence="5" id="KW-0238">DNA-binding</keyword>
<evidence type="ECO:0000313" key="10">
    <source>
        <dbReference type="Proteomes" id="UP000001055"/>
    </source>
</evidence>
<feature type="domain" description="Xylanolytic transcriptional activator regulatory" evidence="8">
    <location>
        <begin position="1"/>
        <end position="55"/>
    </location>
</feature>
<dbReference type="GO" id="GO:0008270">
    <property type="term" value="F:zinc ion binding"/>
    <property type="evidence" value="ECO:0007669"/>
    <property type="project" value="InterPro"/>
</dbReference>
<dbReference type="EMBL" id="CH445336">
    <property type="protein sequence ID" value="EAT84698.2"/>
    <property type="molecule type" value="Genomic_DNA"/>
</dbReference>
<dbReference type="InterPro" id="IPR052202">
    <property type="entry name" value="Yeast_MetPath_Reg"/>
</dbReference>
<dbReference type="PANTHER" id="PTHR47782">
    <property type="entry name" value="ZN(II)2CYS6 TRANSCRIPTION FACTOR (EUROFUNG)-RELATED"/>
    <property type="match status" value="1"/>
</dbReference>
<keyword evidence="4" id="KW-0805">Transcription regulation</keyword>
<keyword evidence="6" id="KW-0804">Transcription</keyword>
<evidence type="ECO:0000259" key="8">
    <source>
        <dbReference type="SMART" id="SM00906"/>
    </source>
</evidence>
<dbReference type="HOGENOM" id="CLU_774122_0_0_1"/>
<dbReference type="GO" id="GO:0006355">
    <property type="term" value="P:regulation of DNA-templated transcription"/>
    <property type="evidence" value="ECO:0007669"/>
    <property type="project" value="UniProtKB-ARBA"/>
</dbReference>
<dbReference type="GO" id="GO:0005634">
    <property type="term" value="C:nucleus"/>
    <property type="evidence" value="ECO:0007669"/>
    <property type="project" value="UniProtKB-SubCell"/>
</dbReference>
<protein>
    <recommendedName>
        <fullName evidence="8">Xylanolytic transcriptional activator regulatory domain-containing protein</fullName>
    </recommendedName>
</protein>
<dbReference type="VEuPathDB" id="FungiDB:JI435_084220"/>
<dbReference type="eggNOG" id="ENOG502SHD0">
    <property type="taxonomic scope" value="Eukaryota"/>
</dbReference>
<accession>Q0UIJ2</accession>
<name>Q0UIJ2_PHANO</name>
<dbReference type="KEGG" id="pno:SNOG_08422"/>
<keyword evidence="2" id="KW-0479">Metal-binding</keyword>
<keyword evidence="7" id="KW-0539">Nucleus</keyword>
<reference evidence="10" key="1">
    <citation type="journal article" date="2007" name="Plant Cell">
        <title>Dothideomycete-plant interactions illuminated by genome sequencing and EST analysis of the wheat pathogen Stagonospora nodorum.</title>
        <authorList>
            <person name="Hane J.K."/>
            <person name="Lowe R.G."/>
            <person name="Solomon P.S."/>
            <person name="Tan K.C."/>
            <person name="Schoch C.L."/>
            <person name="Spatafora J.W."/>
            <person name="Crous P.W."/>
            <person name="Kodira C."/>
            <person name="Birren B.W."/>
            <person name="Galagan J.E."/>
            <person name="Torriani S.F."/>
            <person name="McDonald B.A."/>
            <person name="Oliver R.P."/>
        </authorList>
    </citation>
    <scope>NUCLEOTIDE SEQUENCE [LARGE SCALE GENOMIC DNA]</scope>
    <source>
        <strain evidence="10">SN15 / ATCC MYA-4574 / FGSC 10173</strain>
    </source>
</reference>
<dbReference type="InterPro" id="IPR007219">
    <property type="entry name" value="XnlR_reg_dom"/>
</dbReference>
<evidence type="ECO:0000256" key="4">
    <source>
        <dbReference type="ARBA" id="ARBA00023015"/>
    </source>
</evidence>
<proteinExistence type="predicted"/>
<evidence type="ECO:0000313" key="9">
    <source>
        <dbReference type="EMBL" id="EAT84698.2"/>
    </source>
</evidence>
<sequence>MRPSQALDPLTEQHRRRIFWECYVLDRYSSGILGRPFAIAESDIDVPLPFDANDEYIISAGMCSLDSIPPTPGAASGTILPEFKSVGHVYSAFAQYRKELRDWRSTAPIFPSPRSLYERAEWHDFLLEKDLLLLARGAMHNIPSRPYAGAAVKEILIACYVSASRIIELYADLMDKRAITWTRSYFQVIFTAGLTVTFCVRLADTEIHQRDPVKTLDVCSGILSFFKDKMPDAGSAAVVFDVLKDECLKDKSHPMNPTTAAAVPMNASTAHTNQLPSDASSHEVHQAYNAAFEALSHDNNELNLNMDHFNMNYALDSQELSLDLTDDLMMQLEAGLGEYAWGSIPTDGNFWDQMPFNY</sequence>
<keyword evidence="3" id="KW-0862">Zinc</keyword>
<evidence type="ECO:0000256" key="6">
    <source>
        <dbReference type="ARBA" id="ARBA00023163"/>
    </source>
</evidence>
<dbReference type="InParanoid" id="Q0UIJ2"/>
<evidence type="ECO:0000256" key="1">
    <source>
        <dbReference type="ARBA" id="ARBA00004123"/>
    </source>
</evidence>
<comment type="subcellular location">
    <subcellularLocation>
        <location evidence="1">Nucleus</location>
    </subcellularLocation>
</comment>
<dbReference type="Pfam" id="PF04082">
    <property type="entry name" value="Fungal_trans"/>
    <property type="match status" value="1"/>
</dbReference>
<evidence type="ECO:0000256" key="3">
    <source>
        <dbReference type="ARBA" id="ARBA00022833"/>
    </source>
</evidence>
<dbReference type="AlphaFoldDB" id="Q0UIJ2"/>
<evidence type="ECO:0000256" key="7">
    <source>
        <dbReference type="ARBA" id="ARBA00023242"/>
    </source>
</evidence>
<dbReference type="GO" id="GO:0003677">
    <property type="term" value="F:DNA binding"/>
    <property type="evidence" value="ECO:0007669"/>
    <property type="project" value="UniProtKB-KW"/>
</dbReference>
<evidence type="ECO:0000256" key="5">
    <source>
        <dbReference type="ARBA" id="ARBA00023125"/>
    </source>
</evidence>
<dbReference type="GO" id="GO:0006351">
    <property type="term" value="P:DNA-templated transcription"/>
    <property type="evidence" value="ECO:0007669"/>
    <property type="project" value="InterPro"/>
</dbReference>
<dbReference type="SMART" id="SM00906">
    <property type="entry name" value="Fungal_trans"/>
    <property type="match status" value="1"/>
</dbReference>
<dbReference type="Proteomes" id="UP000001055">
    <property type="component" value="Unassembled WGS sequence"/>
</dbReference>
<dbReference type="CDD" id="cd12148">
    <property type="entry name" value="fungal_TF_MHR"/>
    <property type="match status" value="1"/>
</dbReference>
<evidence type="ECO:0000256" key="2">
    <source>
        <dbReference type="ARBA" id="ARBA00022723"/>
    </source>
</evidence>
<organism evidence="9 10">
    <name type="scientific">Phaeosphaeria nodorum (strain SN15 / ATCC MYA-4574 / FGSC 10173)</name>
    <name type="common">Glume blotch fungus</name>
    <name type="synonym">Parastagonospora nodorum</name>
    <dbReference type="NCBI Taxonomy" id="321614"/>
    <lineage>
        <taxon>Eukaryota</taxon>
        <taxon>Fungi</taxon>
        <taxon>Dikarya</taxon>
        <taxon>Ascomycota</taxon>
        <taxon>Pezizomycotina</taxon>
        <taxon>Dothideomycetes</taxon>
        <taxon>Pleosporomycetidae</taxon>
        <taxon>Pleosporales</taxon>
        <taxon>Pleosporineae</taxon>
        <taxon>Phaeosphaeriaceae</taxon>
        <taxon>Parastagonospora</taxon>
    </lineage>
</organism>
<dbReference type="PANTHER" id="PTHR47782:SF12">
    <property type="entry name" value="ZN(II)2CYS6 TRANSCRIPTION FACTOR (EUROFUNG)"/>
    <property type="match status" value="1"/>
</dbReference>
<dbReference type="STRING" id="321614.Q0UIJ2"/>